<accession>A0ABS9VRV3</accession>
<dbReference type="RefSeq" id="WP_241448221.1">
    <property type="nucleotide sequence ID" value="NZ_JAKZHW010000002.1"/>
</dbReference>
<reference evidence="1 2" key="1">
    <citation type="submission" date="2022-03" db="EMBL/GenBank/DDBJ databases">
        <authorList>
            <person name="Jo J.-H."/>
            <person name="Im W.-T."/>
        </authorList>
    </citation>
    <scope>NUCLEOTIDE SEQUENCE [LARGE SCALE GENOMIC DNA]</scope>
    <source>
        <strain evidence="1 2">SM33</strain>
    </source>
</reference>
<dbReference type="Proteomes" id="UP001203058">
    <property type="component" value="Unassembled WGS sequence"/>
</dbReference>
<proteinExistence type="predicted"/>
<organism evidence="1 2">
    <name type="scientific">Sphingomonas telluris</name>
    <dbReference type="NCBI Taxonomy" id="2907998"/>
    <lineage>
        <taxon>Bacteria</taxon>
        <taxon>Pseudomonadati</taxon>
        <taxon>Pseudomonadota</taxon>
        <taxon>Alphaproteobacteria</taxon>
        <taxon>Sphingomonadales</taxon>
        <taxon>Sphingomonadaceae</taxon>
        <taxon>Sphingomonas</taxon>
    </lineage>
</organism>
<sequence length="77" mass="8217">MSRAVFLDMTEKAVIAHCAATKTGISSIQTLPTGGTRLVCMSVDGAAQVRRELAAKLMKDDAARQQRGPGWGFIARP</sequence>
<gene>
    <name evidence="1" type="ORF">LZ016_14760</name>
</gene>
<protein>
    <submittedName>
        <fullName evidence="1">Uncharacterized protein</fullName>
    </submittedName>
</protein>
<comment type="caution">
    <text evidence="1">The sequence shown here is derived from an EMBL/GenBank/DDBJ whole genome shotgun (WGS) entry which is preliminary data.</text>
</comment>
<evidence type="ECO:0000313" key="1">
    <source>
        <dbReference type="EMBL" id="MCH8617357.1"/>
    </source>
</evidence>
<keyword evidence="2" id="KW-1185">Reference proteome</keyword>
<name>A0ABS9VRV3_9SPHN</name>
<dbReference type="EMBL" id="JAKZHW010000002">
    <property type="protein sequence ID" value="MCH8617357.1"/>
    <property type="molecule type" value="Genomic_DNA"/>
</dbReference>
<evidence type="ECO:0000313" key="2">
    <source>
        <dbReference type="Proteomes" id="UP001203058"/>
    </source>
</evidence>